<keyword evidence="2" id="KW-0560">Oxidoreductase</keyword>
<dbReference type="Pfam" id="PF07479">
    <property type="entry name" value="NAD_Gly3P_dh_C"/>
    <property type="match status" value="1"/>
</dbReference>
<comment type="caution">
    <text evidence="5">The sequence shown here is derived from an EMBL/GenBank/DDBJ whole genome shotgun (WGS) entry which is preliminary data.</text>
</comment>
<feature type="domain" description="Glycerol-3-phosphate dehydrogenase NAD-dependent C-terminal" evidence="4">
    <location>
        <begin position="176"/>
        <end position="308"/>
    </location>
</feature>
<dbReference type="GO" id="GO:0005829">
    <property type="term" value="C:cytosol"/>
    <property type="evidence" value="ECO:0007669"/>
    <property type="project" value="TreeGrafter"/>
</dbReference>
<dbReference type="PIRSF" id="PIRSF000114">
    <property type="entry name" value="Glycerol-3-P_dh"/>
    <property type="match status" value="1"/>
</dbReference>
<dbReference type="GO" id="GO:0046168">
    <property type="term" value="P:glycerol-3-phosphate catabolic process"/>
    <property type="evidence" value="ECO:0007669"/>
    <property type="project" value="InterPro"/>
</dbReference>
<dbReference type="PROSITE" id="PS00957">
    <property type="entry name" value="NAD_G3PDH"/>
    <property type="match status" value="1"/>
</dbReference>
<reference evidence="5" key="1">
    <citation type="journal article" date="2015" name="Nature">
        <title>Complex archaea that bridge the gap between prokaryotes and eukaryotes.</title>
        <authorList>
            <person name="Spang A."/>
            <person name="Saw J.H."/>
            <person name="Jorgensen S.L."/>
            <person name="Zaremba-Niedzwiedzka K."/>
            <person name="Martijn J."/>
            <person name="Lind A.E."/>
            <person name="van Eijk R."/>
            <person name="Schleper C."/>
            <person name="Guy L."/>
            <person name="Ettema T.J."/>
        </authorList>
    </citation>
    <scope>NUCLEOTIDE SEQUENCE</scope>
</reference>
<dbReference type="Gene3D" id="3.40.50.720">
    <property type="entry name" value="NAD(P)-binding Rossmann-like Domain"/>
    <property type="match status" value="1"/>
</dbReference>
<dbReference type="PANTHER" id="PTHR11728">
    <property type="entry name" value="GLYCEROL-3-PHOSPHATE DEHYDROGENASE"/>
    <property type="match status" value="1"/>
</dbReference>
<dbReference type="GO" id="GO:0051287">
    <property type="term" value="F:NAD binding"/>
    <property type="evidence" value="ECO:0007669"/>
    <property type="project" value="InterPro"/>
</dbReference>
<accession>A0A0F9BCY1</accession>
<dbReference type="InterPro" id="IPR011128">
    <property type="entry name" value="G3P_DH_NAD-dep_N"/>
</dbReference>
<evidence type="ECO:0000259" key="4">
    <source>
        <dbReference type="Pfam" id="PF07479"/>
    </source>
</evidence>
<feature type="domain" description="Glycerol-3-phosphate dehydrogenase NAD-dependent N-terminal" evidence="3">
    <location>
        <begin position="4"/>
        <end position="154"/>
    </location>
</feature>
<evidence type="ECO:0000313" key="5">
    <source>
        <dbReference type="EMBL" id="KKL19595.1"/>
    </source>
</evidence>
<dbReference type="PRINTS" id="PR00077">
    <property type="entry name" value="GPDHDRGNASE"/>
</dbReference>
<dbReference type="SUPFAM" id="SSF51735">
    <property type="entry name" value="NAD(P)-binding Rossmann-fold domains"/>
    <property type="match status" value="1"/>
</dbReference>
<comment type="similarity">
    <text evidence="1">Belongs to the NAD-dependent glycerol-3-phosphate dehydrogenase family.</text>
</comment>
<dbReference type="InterPro" id="IPR013328">
    <property type="entry name" value="6PGD_dom2"/>
</dbReference>
<evidence type="ECO:0000259" key="3">
    <source>
        <dbReference type="Pfam" id="PF01210"/>
    </source>
</evidence>
<protein>
    <recommendedName>
        <fullName evidence="6">Glycerol-3-phosphate dehydrogenase (NAD(P)(+))</fullName>
    </recommendedName>
</protein>
<sequence length="320" mass="35429">MRMKVSVLGCGRWGSCLGWYSAKLGHQVTIWGREDSLTWQNLMKKRGNEYLHLPDSVMVESSLSRVLSADIVLIAVGAQNLRSLCKQIALCPVEEKTFVLCMKGLEEHSGKCLSQVFNEEIRQPVSLAIWVGPGHVQEFVKNVPSCMVINSDNTYITKRVATIFNSELIRLYYGQDLLGSEIGAASKNVVGIAAGMLDGLNLGSLKGPLMARGPREISRLIKAMGGNELTVYGLSHIGDYEATLFSSYSHNRKFGEAFVKKERFDKLAEGVSTAAALMVLSKRYNSELPICEAVYSIVKKGHPPRKALKSLFLRSTKYEF</sequence>
<evidence type="ECO:0008006" key="6">
    <source>
        <dbReference type="Google" id="ProtNLM"/>
    </source>
</evidence>
<dbReference type="InterPro" id="IPR008927">
    <property type="entry name" value="6-PGluconate_DH-like_C_sf"/>
</dbReference>
<dbReference type="GO" id="GO:0005975">
    <property type="term" value="P:carbohydrate metabolic process"/>
    <property type="evidence" value="ECO:0007669"/>
    <property type="project" value="InterPro"/>
</dbReference>
<evidence type="ECO:0000256" key="1">
    <source>
        <dbReference type="ARBA" id="ARBA00011009"/>
    </source>
</evidence>
<dbReference type="PANTHER" id="PTHR11728:SF1">
    <property type="entry name" value="GLYCEROL-3-PHOSPHATE DEHYDROGENASE [NAD(+)] 2, CHLOROPLASTIC"/>
    <property type="match status" value="1"/>
</dbReference>
<dbReference type="InterPro" id="IPR006109">
    <property type="entry name" value="G3P_DH_NAD-dep_C"/>
</dbReference>
<dbReference type="SUPFAM" id="SSF48179">
    <property type="entry name" value="6-phosphogluconate dehydrogenase C-terminal domain-like"/>
    <property type="match status" value="1"/>
</dbReference>
<gene>
    <name evidence="5" type="ORF">LCGC14_2463890</name>
</gene>
<dbReference type="EMBL" id="LAZR01038428">
    <property type="protein sequence ID" value="KKL19595.1"/>
    <property type="molecule type" value="Genomic_DNA"/>
</dbReference>
<organism evidence="5">
    <name type="scientific">marine sediment metagenome</name>
    <dbReference type="NCBI Taxonomy" id="412755"/>
    <lineage>
        <taxon>unclassified sequences</taxon>
        <taxon>metagenomes</taxon>
        <taxon>ecological metagenomes</taxon>
    </lineage>
</organism>
<dbReference type="AlphaFoldDB" id="A0A0F9BCY1"/>
<dbReference type="Gene3D" id="1.10.1040.10">
    <property type="entry name" value="N-(1-d-carboxylethyl)-l-norvaline Dehydrogenase, domain 2"/>
    <property type="match status" value="1"/>
</dbReference>
<dbReference type="GO" id="GO:0047952">
    <property type="term" value="F:glycerol-3-phosphate dehydrogenase [NAD(P)+] activity"/>
    <property type="evidence" value="ECO:0007669"/>
    <property type="project" value="TreeGrafter"/>
</dbReference>
<name>A0A0F9BCY1_9ZZZZ</name>
<evidence type="ECO:0000256" key="2">
    <source>
        <dbReference type="ARBA" id="ARBA00023002"/>
    </source>
</evidence>
<dbReference type="NCBIfam" id="NF000940">
    <property type="entry name" value="PRK00094.1-2"/>
    <property type="match status" value="1"/>
</dbReference>
<dbReference type="InterPro" id="IPR036291">
    <property type="entry name" value="NAD(P)-bd_dom_sf"/>
</dbReference>
<proteinExistence type="inferred from homology"/>
<dbReference type="InterPro" id="IPR006168">
    <property type="entry name" value="G3P_DH_NAD-dep"/>
</dbReference>
<dbReference type="Pfam" id="PF01210">
    <property type="entry name" value="NAD_Gly3P_dh_N"/>
    <property type="match status" value="1"/>
</dbReference>